<proteinExistence type="predicted"/>
<dbReference type="InterPro" id="IPR001870">
    <property type="entry name" value="B30.2/SPRY"/>
</dbReference>
<dbReference type="InterPro" id="IPR043136">
    <property type="entry name" value="B30.2/SPRY_sf"/>
</dbReference>
<dbReference type="PROSITE" id="PS00626">
    <property type="entry name" value="RCC1_2"/>
    <property type="match status" value="3"/>
</dbReference>
<feature type="repeat" description="RCC1" evidence="11">
    <location>
        <begin position="505"/>
        <end position="557"/>
    </location>
</feature>
<dbReference type="InterPro" id="IPR035768">
    <property type="entry name" value="SPRY_HERC1"/>
</dbReference>
<feature type="region of interest" description="Disordered" evidence="12">
    <location>
        <begin position="3007"/>
        <end position="3056"/>
    </location>
</feature>
<evidence type="ECO:0000256" key="5">
    <source>
        <dbReference type="ARBA" id="ARBA00022490"/>
    </source>
</evidence>
<comment type="subcellular location">
    <subcellularLocation>
        <location evidence="2">Cytoplasm</location>
    </subcellularLocation>
</comment>
<feature type="repeat" description="RCC1" evidence="11">
    <location>
        <begin position="3852"/>
        <end position="3903"/>
    </location>
</feature>
<dbReference type="Pfam" id="PF00632">
    <property type="entry name" value="HECT"/>
    <property type="match status" value="1"/>
</dbReference>
<feature type="region of interest" description="Disordered" evidence="12">
    <location>
        <begin position="1"/>
        <end position="25"/>
    </location>
</feature>
<comment type="pathway">
    <text evidence="3">Protein modification; protein ubiquitination.</text>
</comment>
<feature type="repeat" description="RCC1" evidence="11">
    <location>
        <begin position="3957"/>
        <end position="4008"/>
    </location>
</feature>
<dbReference type="InterPro" id="IPR009091">
    <property type="entry name" value="RCC1/BLIP-II"/>
</dbReference>
<evidence type="ECO:0000256" key="1">
    <source>
        <dbReference type="ARBA" id="ARBA00000885"/>
    </source>
</evidence>
<dbReference type="SMART" id="SM00119">
    <property type="entry name" value="HECTc"/>
    <property type="match status" value="1"/>
</dbReference>
<dbReference type="STRING" id="158441.A0A226F0N8"/>
<evidence type="ECO:0000256" key="4">
    <source>
        <dbReference type="ARBA" id="ARBA00012485"/>
    </source>
</evidence>
<dbReference type="InterPro" id="IPR000569">
    <property type="entry name" value="HECT_dom"/>
</dbReference>
<evidence type="ECO:0000256" key="3">
    <source>
        <dbReference type="ARBA" id="ARBA00004906"/>
    </source>
</evidence>
<feature type="region of interest" description="Disordered" evidence="12">
    <location>
        <begin position="2893"/>
        <end position="2968"/>
    </location>
</feature>
<dbReference type="PROSITE" id="PS50237">
    <property type="entry name" value="HECT"/>
    <property type="match status" value="1"/>
</dbReference>
<dbReference type="FunFam" id="2.60.120.920:FF:000015">
    <property type="entry name" value="LOW QUALITY PROTEIN: probable E3 ubiquitin-protein ligase HERC1"/>
    <property type="match status" value="1"/>
</dbReference>
<feature type="domain" description="B30.2/SPRY" evidence="13">
    <location>
        <begin position="2164"/>
        <end position="2364"/>
    </location>
</feature>
<evidence type="ECO:0000259" key="13">
    <source>
        <dbReference type="PROSITE" id="PS50188"/>
    </source>
</evidence>
<dbReference type="InterPro" id="IPR000408">
    <property type="entry name" value="Reg_chr_condens"/>
</dbReference>
<protein>
    <recommendedName>
        <fullName evidence="4">HECT-type E3 ubiquitin transferase</fullName>
        <ecNumber evidence="4">2.3.2.26</ecNumber>
    </recommendedName>
</protein>
<comment type="caution">
    <text evidence="15">The sequence shown here is derived from an EMBL/GenBank/DDBJ whole genome shotgun (WGS) entry which is preliminary data.</text>
</comment>
<keyword evidence="7" id="KW-0808">Transferase</keyword>
<feature type="compositionally biased region" description="Polar residues" evidence="12">
    <location>
        <begin position="1652"/>
        <end position="1672"/>
    </location>
</feature>
<gene>
    <name evidence="15" type="ORF">Fcan01_02393</name>
</gene>
<keyword evidence="6" id="KW-0597">Phosphoprotein</keyword>
<dbReference type="OMA" id="QHYMSGT"/>
<dbReference type="SUPFAM" id="SSF56204">
    <property type="entry name" value="Hect, E3 ligase catalytic domain"/>
    <property type="match status" value="1"/>
</dbReference>
<dbReference type="PROSITE" id="PS50188">
    <property type="entry name" value="B302_SPRY"/>
    <property type="match status" value="1"/>
</dbReference>
<name>A0A226F0N8_FOLCA</name>
<organism evidence="15 16">
    <name type="scientific">Folsomia candida</name>
    <name type="common">Springtail</name>
    <dbReference type="NCBI Taxonomy" id="158441"/>
    <lineage>
        <taxon>Eukaryota</taxon>
        <taxon>Metazoa</taxon>
        <taxon>Ecdysozoa</taxon>
        <taxon>Arthropoda</taxon>
        <taxon>Hexapoda</taxon>
        <taxon>Collembola</taxon>
        <taxon>Entomobryomorpha</taxon>
        <taxon>Isotomoidea</taxon>
        <taxon>Isotomidae</taxon>
        <taxon>Proisotominae</taxon>
        <taxon>Folsomia</taxon>
    </lineage>
</organism>
<dbReference type="Gene3D" id="2.60.120.920">
    <property type="match status" value="1"/>
</dbReference>
<dbReference type="InterPro" id="IPR051625">
    <property type="entry name" value="Signaling_Regulatory_Domain"/>
</dbReference>
<reference evidence="15 16" key="1">
    <citation type="submission" date="2015-12" db="EMBL/GenBank/DDBJ databases">
        <title>The genome of Folsomia candida.</title>
        <authorList>
            <person name="Faddeeva A."/>
            <person name="Derks M.F."/>
            <person name="Anvar Y."/>
            <person name="Smit S."/>
            <person name="Van Straalen N."/>
            <person name="Roelofs D."/>
        </authorList>
    </citation>
    <scope>NUCLEOTIDE SEQUENCE [LARGE SCALE GENOMIC DNA]</scope>
    <source>
        <strain evidence="15 16">VU population</strain>
        <tissue evidence="15">Whole body</tissue>
    </source>
</reference>
<dbReference type="GO" id="GO:0009966">
    <property type="term" value="P:regulation of signal transduction"/>
    <property type="evidence" value="ECO:0007669"/>
    <property type="project" value="UniProtKB-ARBA"/>
</dbReference>
<dbReference type="InterPro" id="IPR003877">
    <property type="entry name" value="SPRY_dom"/>
</dbReference>
<sequence>MASQGNSNNGNIPSSPSSSDLPNIGGPNYKAQWSDRYNSAWAFEDCDAIAIREGTVNLFEHLVASKEVCINPSKPMTNQTVNIPDYECQPSSVAEQKDYILSQLLAQLELASTVCLESPFFVILRKRMLVLHRILYAKFHIIEASNLKTTRNDSVIEIKEMSKTLESSSTDSLIELGVKTGLTLLFSILKVNWIQNTAHAGLCRDILQTASDVIWNLPSLSLADESKIPPLGTSSLQEVSKFLRQVVMQDYGADIESGVLAAEILLGMAVQRGSLLHMLEWIEMALNSSRQDGQDLYVSKNITFSAMAAVRRISVQEVESTWSTSGTFNNDKLDVYSAAVILMNELVNVSVCADSSDMKNSTTYNSLKESKVYSTLFKHKLDNGGLSISSVHNRDKVSEVNIYVWGSNSSYQLGETGLDRMMLPKLATSFSDVDSVEAGQFCTFSIQSNGTLKACGKGCYGRLGLGDSNNQPIPKQLPLPSDTKFIKISSSKGSDGHTLALTYDGRVFSWGDGDYGKLGHGGVATEKFPKQIQGALSGKVVKDISAGYRHSACVTESGELFCWGEGEGGRLGLGDTNDRQVPTLVKDVCNVGSVSCGGSHTLALSNCGKICWSWGAGEYGKLGNGNVSREIRPRVIEALQGHVIMKVATGSYTSFCITSNGEVFAWGTGVCLGREANETKVMLPERIEALVREKMVDISIGESHVLALTDKNECYAWGNNAMGQCGSGNTISPTLIPRKIIALEGVAIQGISAGTSHSVAWTNSNLLTRIRNKQSFWMDTKVQTITMLRNLLQQYGLDFSKLIKPFDSERLLNSHCYQMVQNQNLGDMMENELSMLRTLLFKMLDIDLPQNVQQLVGETLVTGAPILLPPLKEKLSLLLDMLHDVQNLSKGQKMLCEVILTSLEDHQQVGVLVGLGVVKSKKPVDNFSADDIYSTQKLMTLVLNILCTNLEQRLDRLLVESNEDEEVISFFNQRLSDLLTSLQNHIFSYLICSKDTLKSNLWDILCNHVVLLLEKATEIFKQVAFILKRKQTLHIRVASVIYVSFCGSMVSRILNTMLLPIGRGYHLAVGSLLKLVVRMEDVVRSLPPTEALRHSEEWNPDADTPTASDSEHEKLSSVWTWFFDMERTCAHLIGRLVGDRIRGIPMIQEEVNCKNWLLNRLLSHGMEEAFAESTMDGFSNIFINRDAQWTETLKCALGSSNMTDDLKKLFQMIIPIPVDDNCVSSNTVTCLYELMFEHAKSLDWESAGGGSNVDDPLLDSVSRVLLLVLIKHTGLLAQMMMMSVTESRHSAKLDELFGLVFHVRTRLISIRQEKLIKGLLISSTEEIFNPQNQEDGGGVCSVSPSIIDTRAHDWIEVSDEDTPIAGTSSQRHMIRTSSSSSSLGRLQEPSEFMNDLRISAASDSAQINNMELSANRPSWRFYDSEVEGYQSPPRMRHLAFNARTSVRGSGRGRGRGRGVFNSLVIHNNEEEASIFQPNNNQQSSTNLFPALQPPIVDLTMDLETDGLNRDPTHNGYFLLHEPESPEHPPPTGGFHNSEFYATSSNSNPPLLVQQHSNDAVNILQSGSTSVENPDPDDPAVDDVLPVTTPALVELGYDQICHKLIRNSMLLILGVQSSTTFHHHSDDKSGNFSNTMDNIHSERDDFAENLPSAKSSETFRSPESRYYSNSNGGMKSDMQQKEAVAGVECVRRLGRNLLRFVASEVIMSKQDWYSDSLEDPSGWNSEPQCVIKALKQQEERAKLRIDAFNHILELMSTSRENCEDDDTQSQTVNSNEFLSSVHEFLLAGCYQLGLSAPPLQFSPKLETLELEIKVQLAHYLDYVQAAPINLQNQLITVVHNIMRWLIVSIRGFTPDNTSLSSIVKRTIMPFQSEEVKLLNVFALSCRFKAKDVDLVVSSGLLPVLEKLISSTTHVKSQHDLWPGLPLSHYVTLASIRLLQLLTVSTAIHIDSLNEGLVEKVVDIMHGQVYGMLTALCGDRICNIDGSSPTPQGTPDTPVASLSPVTDSQKPICSSAFNQQKLLTPAEKQDLEMRLGDSLVFLRRLISNGPMGQYLCRYQWIKLLMSFISCKPCDDVDLFLKLGRESVESVESASPSSSEDGQFLTNSEFNLSPIGKDIYKNILLTPGIRPRLLTVQLLESVLLLATNEGADFKEQVVKELLLQLQDAMWLIPSYEKAKQNILYRDEICRSIYGDTLFTDKSDSIKLMFDSEKGTCCFIENCQTLVHGRGGRGYGVANVGFSSGCHQWKFLIVKENRGNEGVCIGVCRLPITDPSHRSSSDMWLYRAYSGNLYHKGEHSNTLPSYTQGDYITVILDVDNKTLSFGKNGEEPLVAFQDVDAAEVFPCVLFYSTNPGEKVKITDYEPKRPLKTLMAAEPFCSPVGSTLAESHVALIRKLHSNDVWTKTVNDCLMERLLNARDILIYCNGDKTPTPSTPSEVCDDDDPIETINICNSTEKITKKCRPDSFEDIDKLCKEVWPALAVMGGIDRGARVGAKCVHKPTGRRGVILGALKAGLTTVKVQWEDPESSVSDAAISSLEPLPSKSFDAAKFTCANAEVLKLLCKLAGLTGEVDFPSDNVDHPFEIYIDESENKNPSETNQEMTTSLKCIDGEGVDATLWGSYAPEIHQRPSTTDGINQTSTPGNSSTAVEVLSSQMVSDIIQEVTRKNSQETSTTDDDCNSIKQDMFHKHDDSKKSILELENAVIKIGFIKFGAMKSLCNILNCGSFLELLLVPKAHKRNSNSSSASKKEIEEEDFDKIDHDLEYMCPNCGKNNPSADECDHCSKNDSMSAALSEVFSYLAKESIKPCRTSSLYSLLDLERVQCVILHQYFKHFTDAVGPNFSYKDPFTDSLSENPDNFAMPKPLQQLNEVDPRATTSNRTFRGLPMTLASLAGRVYPPLRHTPDGERRDRQRLESSLWRDSDGHAGNFLGASPSRNSSLSGPPRRRQRPPSPPTMRSLMNSIPSSRLPTPLLEMGFNPRQIRTAMQVLGLSGELTVAAVSQLSLWLSENPSTDSEDNIIPDRSMRGYHSGSGSNNSNTSQSLQAENRRSLSASNSCTPDAYQPLTTGIERVGQLVPMDRSFQDYIRQVRTLTRDREIERSARDRVQDGRFIRFAGESATEASNQIARSDAMHTNHRLQRHRSLFLIPLVTVRTQHGDRGLCLFCSSLEHDVLSHFTTHHMGCGIRYPEGACGEVRGLAFGLCEHCYQQYGGENIPRPHSSNSNTSVNETALSLPPLTMLANNCETLDENDFANRDDHSIYSFSRASSSFLNREVVDPGSGMLAYLGLTERKPYPDNVPFDQCDPLGSSVADKVADLKRTECTASLRPVAEQILPMDESKQRIITMKNSVEAGKVTIARSIIMKALTLLSISESSCDMVAALQRIGLTDVDTIIKLMCLTAAGRIQTSDDPEEDRRHYHIRDSNRAIPSAFLNLPYDASTCTKLQHLGKVVEVLTNTNVDSATSVLEMCTRELLSAAVGFIKVDPAMESIRHPNLVVTMSLVSLMSENSSVILEQDFNNDGTGANPSILDASLCLIESLATCAMSAKLSGGHRQWAIQQLVKCLSSREAMFRGSKIPHYAEENLILDIGFAECRLSLLKQGIYSLHLMPMFKQLLNHLTALLKDQFNYERPNVENGDQLMYSRYLQSLAALALSLRLDKILRTSLDPLNLNNQNWQWLANLGLTIRTAESLIFRTKLPTDFVERFKIDEEEAIRRADGQSTVWSLDMDSQLMVWARTIPQDWQFGGKCEVYMWGNGRHGQLGEGELAGRQVTTPKLSPAFSGAQQLVCGQNCTFLIQGSGSIQSIGEGSYGRLGHGNSEDMNTLTTISTLSGYIVVSLATSCGSDGHSLALTEDGVVFSWGDGDYGKLGHGNSDRMRRPKQIEALKNEFVVQVACGFKHSAVLTSDGAVFVFGSNEYGRLGLGNVGNKKIPEKITAFGNNKIGLVACGLAHTICVSADKKTVWAFGDGENGKLGLGTTNTVGSPQVIDSLQDIGIEKVCCGTQFSVFLTCDGRIYTCGMDRLIGQPHVRCCNRPAQIMSLADKHLVDIAVGAEHTLGVTSAGEVFGWGSNTDGQVGLGHTLTVREPEKIAMLSARGVQQVSAGRTHSAAWTAPRAVRGVNLQFGVDLKLGTPDCVPPQYHRLQDIPIPALRARLKTLFNFSDLLFGTWNLLPLITPVNCSPHTNSDPQYFPTSPKLRRLLTSRVYTLPFVRTLHRTMIQSRTYGPQITVRRLTTKCKRKKPIFTQISTQVVQIAPQELRLPARAWKVKLIGEGADDAGGVFDDTITEMCIELTNGSLPYLIPTPNSANDVGFNRDRFLLNPDLTSTDDILAFKFIGILFGVSIRTKKPVAIHLAPIVWKLLVGEEVTADDLEEVDAMYIKGLQSIRDHVASQFNETNFHEVIPLECYEGTSSTGKLVPIVPGGRSLPLTFYNRMDYIEKAVNFRLHELDLQVAAIREGMAGIVPVPLMSLMMGSHLEQLVCGLPNISIRLLKQVVRYREMDDNNELVQWLWSILEEFSNSERVLFMRFVSGRSRLPANLADFSQRFQVMRVDRPLNGLPTAQTCFFQLRLPPYSSKDIMRERLRYAINNCTCIDMDNYMLARNGGIELEEDEEELFFQGS</sequence>
<feature type="repeat" description="RCC1" evidence="11">
    <location>
        <begin position="4059"/>
        <end position="4110"/>
    </location>
</feature>
<dbReference type="EMBL" id="LNIX01000001">
    <property type="protein sequence ID" value="OXA63349.1"/>
    <property type="molecule type" value="Genomic_DNA"/>
</dbReference>
<feature type="repeat" description="RCC1" evidence="11">
    <location>
        <begin position="661"/>
        <end position="711"/>
    </location>
</feature>
<dbReference type="SUPFAM" id="SSF50985">
    <property type="entry name" value="RCC1/BLIP-II"/>
    <property type="match status" value="3"/>
</dbReference>
<feature type="repeat" description="RCC1" evidence="11">
    <location>
        <begin position="558"/>
        <end position="607"/>
    </location>
</feature>
<evidence type="ECO:0000256" key="12">
    <source>
        <dbReference type="SAM" id="MobiDB-lite"/>
    </source>
</evidence>
<feature type="repeat" description="RCC1" evidence="11">
    <location>
        <begin position="450"/>
        <end position="504"/>
    </location>
</feature>
<dbReference type="PANTHER" id="PTHR22872:SF6">
    <property type="entry name" value="E3 UBIQUITIN-PROTEIN LIGASE HERC1-RELATED"/>
    <property type="match status" value="1"/>
</dbReference>
<feature type="region of interest" description="Disordered" evidence="12">
    <location>
        <begin position="1523"/>
        <end position="1546"/>
    </location>
</feature>
<feature type="region of interest" description="Disordered" evidence="12">
    <location>
        <begin position="1365"/>
        <end position="1386"/>
    </location>
</feature>
<dbReference type="SMART" id="SM00449">
    <property type="entry name" value="SPRY"/>
    <property type="match status" value="1"/>
</dbReference>
<evidence type="ECO:0000256" key="9">
    <source>
        <dbReference type="ARBA" id="ARBA00022786"/>
    </source>
</evidence>
<dbReference type="InterPro" id="IPR035983">
    <property type="entry name" value="Hect_E3_ubiquitin_ligase"/>
</dbReference>
<evidence type="ECO:0000256" key="8">
    <source>
        <dbReference type="ARBA" id="ARBA00022737"/>
    </source>
</evidence>
<dbReference type="CDD" id="cd00078">
    <property type="entry name" value="HECTc"/>
    <property type="match status" value="1"/>
</dbReference>
<dbReference type="Pfam" id="PF00415">
    <property type="entry name" value="RCC1"/>
    <property type="match status" value="3"/>
</dbReference>
<dbReference type="OrthoDB" id="239701at2759"/>
<evidence type="ECO:0000256" key="2">
    <source>
        <dbReference type="ARBA" id="ARBA00004496"/>
    </source>
</evidence>
<dbReference type="PRINTS" id="PR00633">
    <property type="entry name" value="RCCNDNSATION"/>
</dbReference>
<dbReference type="PROSITE" id="PS50012">
    <property type="entry name" value="RCC1_3"/>
    <property type="match status" value="14"/>
</dbReference>
<evidence type="ECO:0000313" key="15">
    <source>
        <dbReference type="EMBL" id="OXA63349.1"/>
    </source>
</evidence>
<dbReference type="InterPro" id="IPR058923">
    <property type="entry name" value="RCC1-like_dom"/>
</dbReference>
<dbReference type="InterPro" id="IPR013320">
    <property type="entry name" value="ConA-like_dom_sf"/>
</dbReference>
<accession>A0A226F0N8</accession>
<feature type="repeat" description="RCC1" evidence="11">
    <location>
        <begin position="3745"/>
        <end position="3796"/>
    </location>
</feature>
<dbReference type="Proteomes" id="UP000198287">
    <property type="component" value="Unassembled WGS sequence"/>
</dbReference>
<dbReference type="GO" id="GO:0061630">
    <property type="term" value="F:ubiquitin protein ligase activity"/>
    <property type="evidence" value="ECO:0007669"/>
    <property type="project" value="UniProtKB-EC"/>
</dbReference>
<evidence type="ECO:0000256" key="10">
    <source>
        <dbReference type="PROSITE-ProRule" id="PRU00104"/>
    </source>
</evidence>
<feature type="repeat" description="RCC1" evidence="11">
    <location>
        <begin position="609"/>
        <end position="660"/>
    </location>
</feature>
<dbReference type="SUPFAM" id="SSF49899">
    <property type="entry name" value="Concanavalin A-like lectins/glucanases"/>
    <property type="match status" value="1"/>
</dbReference>
<dbReference type="GO" id="GO:0005737">
    <property type="term" value="C:cytoplasm"/>
    <property type="evidence" value="ECO:0007669"/>
    <property type="project" value="UniProtKB-SubCell"/>
</dbReference>
<dbReference type="Gene3D" id="2.130.10.30">
    <property type="entry name" value="Regulator of chromosome condensation 1/beta-lactamase-inhibitor protein II"/>
    <property type="match status" value="3"/>
</dbReference>
<dbReference type="PANTHER" id="PTHR22872">
    <property type="entry name" value="BTK-BINDING PROTEIN-RELATED"/>
    <property type="match status" value="1"/>
</dbReference>
<feature type="repeat" description="RCC1" evidence="11">
    <location>
        <begin position="4009"/>
        <end position="4058"/>
    </location>
</feature>
<feature type="repeat" description="RCC1" evidence="11">
    <location>
        <begin position="400"/>
        <end position="449"/>
    </location>
</feature>
<evidence type="ECO:0000256" key="7">
    <source>
        <dbReference type="ARBA" id="ARBA00022679"/>
    </source>
</evidence>
<dbReference type="Gene3D" id="3.90.1750.10">
    <property type="entry name" value="Hect, E3 ligase catalytic domains"/>
    <property type="match status" value="1"/>
</dbReference>
<evidence type="ECO:0000259" key="14">
    <source>
        <dbReference type="PROSITE" id="PS50237"/>
    </source>
</evidence>
<feature type="compositionally biased region" description="Low complexity" evidence="12">
    <location>
        <begin position="3028"/>
        <end position="3039"/>
    </location>
</feature>
<feature type="repeat" description="RCC1" evidence="11">
    <location>
        <begin position="3797"/>
        <end position="3851"/>
    </location>
</feature>
<keyword evidence="9 10" id="KW-0833">Ubl conjugation pathway</keyword>
<dbReference type="CDD" id="cd12881">
    <property type="entry name" value="SPRY_HERC1"/>
    <property type="match status" value="1"/>
</dbReference>
<comment type="catalytic activity">
    <reaction evidence="1">
        <text>S-ubiquitinyl-[E2 ubiquitin-conjugating enzyme]-L-cysteine + [acceptor protein]-L-lysine = [E2 ubiquitin-conjugating enzyme]-L-cysteine + N(6)-ubiquitinyl-[acceptor protein]-L-lysine.</text>
        <dbReference type="EC" id="2.3.2.26"/>
    </reaction>
</comment>
<feature type="compositionally biased region" description="Basic and acidic residues" evidence="12">
    <location>
        <begin position="2899"/>
        <end position="2921"/>
    </location>
</feature>
<feature type="active site" description="Glycyl thioester intermediate" evidence="10">
    <location>
        <position position="4561"/>
    </location>
</feature>
<feature type="repeat" description="RCC1" evidence="11">
    <location>
        <begin position="712"/>
        <end position="764"/>
    </location>
</feature>
<feature type="domain" description="HECT" evidence="14">
    <location>
        <begin position="4251"/>
        <end position="4598"/>
    </location>
</feature>
<keyword evidence="8" id="KW-0677">Repeat</keyword>
<dbReference type="EC" id="2.3.2.26" evidence="4"/>
<dbReference type="Gene3D" id="3.30.2410.10">
    <property type="entry name" value="Hect, E3 ligase catalytic domain"/>
    <property type="match status" value="1"/>
</dbReference>
<keyword evidence="5" id="KW-0963">Cytoplasm</keyword>
<keyword evidence="16" id="KW-1185">Reference proteome</keyword>
<feature type="compositionally biased region" description="Polar residues" evidence="12">
    <location>
        <begin position="2956"/>
        <end position="2965"/>
    </location>
</feature>
<evidence type="ECO:0000256" key="6">
    <source>
        <dbReference type="ARBA" id="ARBA00022553"/>
    </source>
</evidence>
<dbReference type="Pfam" id="PF00622">
    <property type="entry name" value="SPRY"/>
    <property type="match status" value="1"/>
</dbReference>
<evidence type="ECO:0000313" key="16">
    <source>
        <dbReference type="Proteomes" id="UP000198287"/>
    </source>
</evidence>
<feature type="region of interest" description="Disordered" evidence="12">
    <location>
        <begin position="1652"/>
        <end position="1675"/>
    </location>
</feature>
<feature type="repeat" description="RCC1" evidence="11">
    <location>
        <begin position="3904"/>
        <end position="3955"/>
    </location>
</feature>
<dbReference type="Gene3D" id="3.30.2160.10">
    <property type="entry name" value="Hect, E3 ligase catalytic domain"/>
    <property type="match status" value="1"/>
</dbReference>
<dbReference type="FunFam" id="3.30.2410.10:FF:000006">
    <property type="entry name" value="probable E3 ubiquitin-protein ligase HERC1 isoform X2"/>
    <property type="match status" value="1"/>
</dbReference>
<evidence type="ECO:0000256" key="11">
    <source>
        <dbReference type="PROSITE-ProRule" id="PRU00235"/>
    </source>
</evidence>
<dbReference type="Pfam" id="PF25390">
    <property type="entry name" value="WD40_RLD"/>
    <property type="match status" value="2"/>
</dbReference>